<dbReference type="AlphaFoldDB" id="A0A2W1LK73"/>
<dbReference type="InterPro" id="IPR007060">
    <property type="entry name" value="FtsL/DivIC"/>
</dbReference>
<organism evidence="2 3">
    <name type="scientific">Paenibacillus sambharensis</name>
    <dbReference type="NCBI Taxonomy" id="1803190"/>
    <lineage>
        <taxon>Bacteria</taxon>
        <taxon>Bacillati</taxon>
        <taxon>Bacillota</taxon>
        <taxon>Bacilli</taxon>
        <taxon>Bacillales</taxon>
        <taxon>Paenibacillaceae</taxon>
        <taxon>Paenibacillus</taxon>
    </lineage>
</organism>
<accession>A0A2W1LK73</accession>
<name>A0A2W1LK73_9BACL</name>
<keyword evidence="1" id="KW-0175">Coiled coil</keyword>
<feature type="coiled-coil region" evidence="1">
    <location>
        <begin position="15"/>
        <end position="49"/>
    </location>
</feature>
<keyword evidence="3" id="KW-1185">Reference proteome</keyword>
<dbReference type="Proteomes" id="UP000249522">
    <property type="component" value="Unassembled WGS sequence"/>
</dbReference>
<dbReference type="EMBL" id="QKRB01000048">
    <property type="protein sequence ID" value="PZD94894.1"/>
    <property type="molecule type" value="Genomic_DNA"/>
</dbReference>
<sequence>MAWALYTLFSQMEQRGETEMKRLALQETLAEAEAESARLQKQVERLNDSEYIRELARKHGYILPGEQPIQVTEAGE</sequence>
<comment type="caution">
    <text evidence="2">The sequence shown here is derived from an EMBL/GenBank/DDBJ whole genome shotgun (WGS) entry which is preliminary data.</text>
</comment>
<protein>
    <submittedName>
        <fullName evidence="2">Septum formation initiator family protein</fullName>
    </submittedName>
</protein>
<proteinExistence type="predicted"/>
<reference evidence="2 3" key="1">
    <citation type="submission" date="2018-06" db="EMBL/GenBank/DDBJ databases">
        <title>Paenibacillus imtechensis sp. nov.</title>
        <authorList>
            <person name="Pinnaka A.K."/>
            <person name="Singh H."/>
            <person name="Kaur M."/>
        </authorList>
    </citation>
    <scope>NUCLEOTIDE SEQUENCE [LARGE SCALE GENOMIC DNA]</scope>
    <source>
        <strain evidence="2 3">SMB1</strain>
    </source>
</reference>
<gene>
    <name evidence="2" type="ORF">DNH61_15845</name>
</gene>
<dbReference type="OrthoDB" id="2382043at2"/>
<evidence type="ECO:0000313" key="2">
    <source>
        <dbReference type="EMBL" id="PZD94894.1"/>
    </source>
</evidence>
<dbReference type="Pfam" id="PF04977">
    <property type="entry name" value="DivIC"/>
    <property type="match status" value="1"/>
</dbReference>
<evidence type="ECO:0000256" key="1">
    <source>
        <dbReference type="SAM" id="Coils"/>
    </source>
</evidence>
<evidence type="ECO:0000313" key="3">
    <source>
        <dbReference type="Proteomes" id="UP000249522"/>
    </source>
</evidence>